<gene>
    <name evidence="2" type="ORF">BDQ12DRAFT_259301</name>
</gene>
<keyword evidence="1" id="KW-0175">Coiled coil</keyword>
<proteinExistence type="predicted"/>
<reference evidence="2 3" key="1">
    <citation type="journal article" date="2019" name="Nat. Ecol. Evol.">
        <title>Megaphylogeny resolves global patterns of mushroom evolution.</title>
        <authorList>
            <person name="Varga T."/>
            <person name="Krizsan K."/>
            <person name="Foldi C."/>
            <person name="Dima B."/>
            <person name="Sanchez-Garcia M."/>
            <person name="Sanchez-Ramirez S."/>
            <person name="Szollosi G.J."/>
            <person name="Szarkandi J.G."/>
            <person name="Papp V."/>
            <person name="Albert L."/>
            <person name="Andreopoulos W."/>
            <person name="Angelini C."/>
            <person name="Antonin V."/>
            <person name="Barry K.W."/>
            <person name="Bougher N.L."/>
            <person name="Buchanan P."/>
            <person name="Buyck B."/>
            <person name="Bense V."/>
            <person name="Catcheside P."/>
            <person name="Chovatia M."/>
            <person name="Cooper J."/>
            <person name="Damon W."/>
            <person name="Desjardin D."/>
            <person name="Finy P."/>
            <person name="Geml J."/>
            <person name="Haridas S."/>
            <person name="Hughes K."/>
            <person name="Justo A."/>
            <person name="Karasinski D."/>
            <person name="Kautmanova I."/>
            <person name="Kiss B."/>
            <person name="Kocsube S."/>
            <person name="Kotiranta H."/>
            <person name="LaButti K.M."/>
            <person name="Lechner B.E."/>
            <person name="Liimatainen K."/>
            <person name="Lipzen A."/>
            <person name="Lukacs Z."/>
            <person name="Mihaltcheva S."/>
            <person name="Morgado L.N."/>
            <person name="Niskanen T."/>
            <person name="Noordeloos M.E."/>
            <person name="Ohm R.A."/>
            <person name="Ortiz-Santana B."/>
            <person name="Ovrebo C."/>
            <person name="Racz N."/>
            <person name="Riley R."/>
            <person name="Savchenko A."/>
            <person name="Shiryaev A."/>
            <person name="Soop K."/>
            <person name="Spirin V."/>
            <person name="Szebenyi C."/>
            <person name="Tomsovsky M."/>
            <person name="Tulloss R.E."/>
            <person name="Uehling J."/>
            <person name="Grigoriev I.V."/>
            <person name="Vagvolgyi C."/>
            <person name="Papp T."/>
            <person name="Martin F.M."/>
            <person name="Miettinen O."/>
            <person name="Hibbett D.S."/>
            <person name="Nagy L.G."/>
        </authorList>
    </citation>
    <scope>NUCLEOTIDE SEQUENCE [LARGE SCALE GENOMIC DNA]</scope>
    <source>
        <strain evidence="2 3">CBS 166.37</strain>
    </source>
</reference>
<dbReference type="EMBL" id="ML213616">
    <property type="protein sequence ID" value="TFK36120.1"/>
    <property type="molecule type" value="Genomic_DNA"/>
</dbReference>
<accession>A0A5C3LT65</accession>
<dbReference type="AlphaFoldDB" id="A0A5C3LT65"/>
<keyword evidence="3" id="KW-1185">Reference proteome</keyword>
<sequence length="129" mass="13903">MHMSPVEHLFSSDEVLTNAESEIVHAILSDAAKELADIDAQLEETRANLARLSCVQDSLKSLMAHHRSLIAPIQLLPTEILSEIFILCLPMIGETPTETGALRAPLLLAQAGDGEASLCPLRSSGTRSF</sequence>
<evidence type="ECO:0000256" key="1">
    <source>
        <dbReference type="SAM" id="Coils"/>
    </source>
</evidence>
<evidence type="ECO:0000313" key="2">
    <source>
        <dbReference type="EMBL" id="TFK36120.1"/>
    </source>
</evidence>
<dbReference type="OrthoDB" id="2269034at2759"/>
<name>A0A5C3LT65_9AGAR</name>
<dbReference type="Proteomes" id="UP000308652">
    <property type="component" value="Unassembled WGS sequence"/>
</dbReference>
<organism evidence="2 3">
    <name type="scientific">Crucibulum laeve</name>
    <dbReference type="NCBI Taxonomy" id="68775"/>
    <lineage>
        <taxon>Eukaryota</taxon>
        <taxon>Fungi</taxon>
        <taxon>Dikarya</taxon>
        <taxon>Basidiomycota</taxon>
        <taxon>Agaricomycotina</taxon>
        <taxon>Agaricomycetes</taxon>
        <taxon>Agaricomycetidae</taxon>
        <taxon>Agaricales</taxon>
        <taxon>Agaricineae</taxon>
        <taxon>Nidulariaceae</taxon>
        <taxon>Crucibulum</taxon>
    </lineage>
</organism>
<feature type="coiled-coil region" evidence="1">
    <location>
        <begin position="28"/>
        <end position="55"/>
    </location>
</feature>
<protein>
    <submittedName>
        <fullName evidence="2">Uncharacterized protein</fullName>
    </submittedName>
</protein>
<evidence type="ECO:0000313" key="3">
    <source>
        <dbReference type="Proteomes" id="UP000308652"/>
    </source>
</evidence>